<dbReference type="InterPro" id="IPR029063">
    <property type="entry name" value="SAM-dependent_MTases_sf"/>
</dbReference>
<sequence>MTLRLLRAPAVRALLCQCAAFPLTLLAVYLLARAGAQPSYLAAAILQGVFAAALTWRWRLAWWWVAICLLFPPALYGTGKLALPPWLFLAVFLFMLALYWSTFRTQVPYYPSGKAAWAAVAAQLPQGSGVSVIDIGSGLGGLVMELARRRPDAQVTGIELAPLPWLASHLRARLSGSRARFIRGDYESLDFGRYDAIFAYLSPAAMTALWRKARREMRAGSILMSYEFAIPEAPPNASLFLHDTGRTLYIWHF</sequence>
<proteinExistence type="predicted"/>
<feature type="domain" description="Methyltransferase" evidence="5">
    <location>
        <begin position="132"/>
        <end position="217"/>
    </location>
</feature>
<dbReference type="EMBL" id="JBHSMS010000057">
    <property type="protein sequence ID" value="MFC5512856.1"/>
    <property type="molecule type" value="Genomic_DNA"/>
</dbReference>
<keyword evidence="4" id="KW-0472">Membrane</keyword>
<feature type="transmembrane region" description="Helical" evidence="4">
    <location>
        <begin position="86"/>
        <end position="103"/>
    </location>
</feature>
<reference evidence="7" key="1">
    <citation type="journal article" date="2019" name="Int. J. Syst. Evol. Microbiol.">
        <title>The Global Catalogue of Microorganisms (GCM) 10K type strain sequencing project: providing services to taxonomists for standard genome sequencing and annotation.</title>
        <authorList>
            <consortium name="The Broad Institute Genomics Platform"/>
            <consortium name="The Broad Institute Genome Sequencing Center for Infectious Disease"/>
            <person name="Wu L."/>
            <person name="Ma J."/>
        </authorList>
    </citation>
    <scope>NUCLEOTIDE SEQUENCE [LARGE SCALE GENOMIC DNA]</scope>
    <source>
        <strain evidence="7">CCUG 38813</strain>
    </source>
</reference>
<keyword evidence="1 6" id="KW-0489">Methyltransferase</keyword>
<evidence type="ECO:0000313" key="7">
    <source>
        <dbReference type="Proteomes" id="UP001596031"/>
    </source>
</evidence>
<dbReference type="GO" id="GO:0008168">
    <property type="term" value="F:methyltransferase activity"/>
    <property type="evidence" value="ECO:0007669"/>
    <property type="project" value="UniProtKB-KW"/>
</dbReference>
<organism evidence="6 7">
    <name type="scientific">Massilia jejuensis</name>
    <dbReference type="NCBI Taxonomy" id="648894"/>
    <lineage>
        <taxon>Bacteria</taxon>
        <taxon>Pseudomonadati</taxon>
        <taxon>Pseudomonadota</taxon>
        <taxon>Betaproteobacteria</taxon>
        <taxon>Burkholderiales</taxon>
        <taxon>Oxalobacteraceae</taxon>
        <taxon>Telluria group</taxon>
        <taxon>Massilia</taxon>
    </lineage>
</organism>
<dbReference type="Gene3D" id="3.40.50.150">
    <property type="entry name" value="Vaccinia Virus protein VP39"/>
    <property type="match status" value="1"/>
</dbReference>
<dbReference type="Pfam" id="PF13649">
    <property type="entry name" value="Methyltransf_25"/>
    <property type="match status" value="1"/>
</dbReference>
<gene>
    <name evidence="6" type="ORF">ACFPOU_17275</name>
</gene>
<evidence type="ECO:0000256" key="2">
    <source>
        <dbReference type="ARBA" id="ARBA00022679"/>
    </source>
</evidence>
<dbReference type="SUPFAM" id="SSF53335">
    <property type="entry name" value="S-adenosyl-L-methionine-dependent methyltransferases"/>
    <property type="match status" value="1"/>
</dbReference>
<dbReference type="Proteomes" id="UP001596031">
    <property type="component" value="Unassembled WGS sequence"/>
</dbReference>
<keyword evidence="7" id="KW-1185">Reference proteome</keyword>
<dbReference type="PANTHER" id="PTHR13610:SF9">
    <property type="entry name" value="FI06469P"/>
    <property type="match status" value="1"/>
</dbReference>
<dbReference type="InterPro" id="IPR026170">
    <property type="entry name" value="FAM173A/B"/>
</dbReference>
<dbReference type="PANTHER" id="PTHR13610">
    <property type="entry name" value="METHYLTRANSFERASE DOMAIN-CONTAINING PROTEIN"/>
    <property type="match status" value="1"/>
</dbReference>
<evidence type="ECO:0000256" key="4">
    <source>
        <dbReference type="SAM" id="Phobius"/>
    </source>
</evidence>
<name>A0ABW0PJQ3_9BURK</name>
<comment type="caution">
    <text evidence="6">The sequence shown here is derived from an EMBL/GenBank/DDBJ whole genome shotgun (WGS) entry which is preliminary data.</text>
</comment>
<protein>
    <submittedName>
        <fullName evidence="6">Class I SAM-dependent methyltransferase</fullName>
        <ecNumber evidence="6">2.1.-.-</ecNumber>
    </submittedName>
</protein>
<keyword evidence="4" id="KW-0812">Transmembrane</keyword>
<dbReference type="InterPro" id="IPR041698">
    <property type="entry name" value="Methyltransf_25"/>
</dbReference>
<dbReference type="EC" id="2.1.-.-" evidence="6"/>
<evidence type="ECO:0000256" key="1">
    <source>
        <dbReference type="ARBA" id="ARBA00022603"/>
    </source>
</evidence>
<keyword evidence="2 6" id="KW-0808">Transferase</keyword>
<keyword evidence="4" id="KW-1133">Transmembrane helix</keyword>
<evidence type="ECO:0000259" key="5">
    <source>
        <dbReference type="Pfam" id="PF13649"/>
    </source>
</evidence>
<accession>A0ABW0PJQ3</accession>
<evidence type="ECO:0000256" key="3">
    <source>
        <dbReference type="ARBA" id="ARBA00022691"/>
    </source>
</evidence>
<dbReference type="GO" id="GO:0032259">
    <property type="term" value="P:methylation"/>
    <property type="evidence" value="ECO:0007669"/>
    <property type="project" value="UniProtKB-KW"/>
</dbReference>
<evidence type="ECO:0000313" key="6">
    <source>
        <dbReference type="EMBL" id="MFC5512856.1"/>
    </source>
</evidence>
<dbReference type="RefSeq" id="WP_379723929.1">
    <property type="nucleotide sequence ID" value="NZ_JBHSMS010000057.1"/>
</dbReference>
<dbReference type="CDD" id="cd02440">
    <property type="entry name" value="AdoMet_MTases"/>
    <property type="match status" value="1"/>
</dbReference>
<keyword evidence="3" id="KW-0949">S-adenosyl-L-methionine</keyword>